<dbReference type="PROSITE" id="PS51702">
    <property type="entry name" value="HTH_MU"/>
    <property type="match status" value="1"/>
</dbReference>
<dbReference type="InterPro" id="IPR009057">
    <property type="entry name" value="Homeodomain-like_sf"/>
</dbReference>
<evidence type="ECO:0000313" key="2">
    <source>
        <dbReference type="EMBL" id="NHO33298.1"/>
    </source>
</evidence>
<reference evidence="2 3" key="1">
    <citation type="journal article" date="2020" name="Int. J. Syst. Evol. Microbiol.">
        <title>Novel acetic acid bacteria from cider fermentations: Acetobacter conturbans sp. nov. and Acetobacter fallax sp. nov.</title>
        <authorList>
            <person name="Sombolestani A.S."/>
            <person name="Cleenwerck I."/>
            <person name="Cnockaert M."/>
            <person name="Borremans W."/>
            <person name="Wieme A.D."/>
            <person name="De Vuyst L."/>
            <person name="Vandamme P."/>
        </authorList>
    </citation>
    <scope>NUCLEOTIDE SEQUENCE [LARGE SCALE GENOMIC DNA]</scope>
    <source>
        <strain evidence="2 3">LMG 1637</strain>
    </source>
</reference>
<evidence type="ECO:0000313" key="3">
    <source>
        <dbReference type="Proteomes" id="UP000615326"/>
    </source>
</evidence>
<dbReference type="Pfam" id="PF09039">
    <property type="entry name" value="HTH_Tnp_Mu_2"/>
    <property type="match status" value="1"/>
</dbReference>
<dbReference type="Gene3D" id="2.30.30.130">
    <property type="entry name" value="Transposase, Mu, C-terminal"/>
    <property type="match status" value="1"/>
</dbReference>
<dbReference type="Proteomes" id="UP000615326">
    <property type="component" value="Unassembled WGS sequence"/>
</dbReference>
<keyword evidence="3" id="KW-1185">Reference proteome</keyword>
<dbReference type="InterPro" id="IPR036397">
    <property type="entry name" value="RNaseH_sf"/>
</dbReference>
<dbReference type="Gene3D" id="6.10.250.2550">
    <property type="match status" value="1"/>
</dbReference>
<dbReference type="RefSeq" id="WP_173577821.1">
    <property type="nucleotide sequence ID" value="NZ_WOSW01000025.1"/>
</dbReference>
<dbReference type="InterPro" id="IPR012337">
    <property type="entry name" value="RNaseH-like_sf"/>
</dbReference>
<dbReference type="InterPro" id="IPR004189">
    <property type="entry name" value="Phage_Mu_transposase"/>
</dbReference>
<dbReference type="Gene3D" id="3.30.420.10">
    <property type="entry name" value="Ribonuclease H-like superfamily/Ribonuclease H"/>
    <property type="match status" value="1"/>
</dbReference>
<dbReference type="InterPro" id="IPR009061">
    <property type="entry name" value="DNA-bd_dom_put_sf"/>
</dbReference>
<dbReference type="InterPro" id="IPR036388">
    <property type="entry name" value="WH-like_DNA-bd_sf"/>
</dbReference>
<comment type="caution">
    <text evidence="2">The sequence shown here is derived from an EMBL/GenBank/DDBJ whole genome shotgun (WGS) entry which is preliminary data.</text>
</comment>
<gene>
    <name evidence="2" type="ORF">GOB84_12135</name>
</gene>
<dbReference type="SUPFAM" id="SSF50610">
    <property type="entry name" value="mu transposase, C-terminal domain"/>
    <property type="match status" value="1"/>
</dbReference>
<dbReference type="Gene3D" id="1.10.10.10">
    <property type="entry name" value="Winged helix-like DNA-binding domain superfamily/Winged helix DNA-binding domain"/>
    <property type="match status" value="1"/>
</dbReference>
<proteinExistence type="predicted"/>
<protein>
    <submittedName>
        <fullName evidence="2">Transposase</fullName>
    </submittedName>
</protein>
<dbReference type="EMBL" id="WOSW01000025">
    <property type="protein sequence ID" value="NHO33298.1"/>
    <property type="molecule type" value="Genomic_DNA"/>
</dbReference>
<evidence type="ECO:0000259" key="1">
    <source>
        <dbReference type="PROSITE" id="PS51702"/>
    </source>
</evidence>
<dbReference type="SUPFAM" id="SSF46689">
    <property type="entry name" value="Homeodomain-like"/>
    <property type="match status" value="2"/>
</dbReference>
<dbReference type="Pfam" id="PF02914">
    <property type="entry name" value="DDE_2"/>
    <property type="match status" value="1"/>
</dbReference>
<dbReference type="InterPro" id="IPR009004">
    <property type="entry name" value="Transposase_Mu_C"/>
</dbReference>
<dbReference type="Pfam" id="PF09299">
    <property type="entry name" value="Mu-transpos_C"/>
    <property type="match status" value="1"/>
</dbReference>
<sequence>MQTAAEQVPWLSAAELAEMALPGMPGTKQGVQARIETENWMVPEREGQTWRRREGRGGGYEFTVYALPLQAQAALMLRQSSEKEVSEKDVYRERREREDLWRRYDALPERLKDRAKKALRIIDAIEMLVLSGARKTMAIMQISRMEGVGRATIWTWYEQIRGLNRCDWLAGLAPHYCGKAAVTEFPEEAWQMLKADYLRLEKPKFAACFRRLQKVASERGWVLPTSKTLEREMKKLPPQLLALCREGDEALKRMFPAQKRDHSVFHALEAVNADGHKFDVFVRWVENGVEKIVRPVMVGFQDIYSGKILSWRLDVSENKECVRLAFGDLVDRYGIPSYCLLDNGRNFASKWLTGGIPNRYRFKVRDEEPMGILPLLGVEVHWATPYSGRSKPVERAWRDLAGDLSKHPRFAGAYTGNHPMAKPENYGSSAVPLDVFIEVVAEGIREHNSRLGRRSDICKGRLSFDQVFEESYARSTIVRATDEQRRLWLMAAEGITVNRVDGTISLEGNRFWDEFLHAHRGEKVVVRFDPQAMHGDAHVYRLDGTFLGTAPCVEKVGFNDKTAAQAQSRAFKAFRKATKEARKLEVQMSVDELAAIHVALPVTEETEIEAKVVRPFRPAVQGNAALALEEDEDALIAREEEEEERTRRLRNVIRPERWAG</sequence>
<dbReference type="InterPro" id="IPR015378">
    <property type="entry name" value="Transposase-like_Mu_C"/>
</dbReference>
<feature type="domain" description="HTH Mu-type" evidence="1">
    <location>
        <begin position="9"/>
        <end position="83"/>
    </location>
</feature>
<dbReference type="InterPro" id="IPR003314">
    <property type="entry name" value="Mu-type_HTH"/>
</dbReference>
<dbReference type="SUPFAM" id="SSF46955">
    <property type="entry name" value="Putative DNA-binding domain"/>
    <property type="match status" value="1"/>
</dbReference>
<dbReference type="Pfam" id="PF02316">
    <property type="entry name" value="HTH_Tnp_Mu_1"/>
    <property type="match status" value="1"/>
</dbReference>
<dbReference type="SUPFAM" id="SSF53098">
    <property type="entry name" value="Ribonuclease H-like"/>
    <property type="match status" value="1"/>
</dbReference>
<accession>A0ABX0KEE8</accession>
<organism evidence="2 3">
    <name type="scientific">Acetobacter fallax</name>
    <dbReference type="NCBI Taxonomy" id="1737473"/>
    <lineage>
        <taxon>Bacteria</taxon>
        <taxon>Pseudomonadati</taxon>
        <taxon>Pseudomonadota</taxon>
        <taxon>Alphaproteobacteria</taxon>
        <taxon>Acetobacterales</taxon>
        <taxon>Acetobacteraceae</taxon>
        <taxon>Acetobacter</taxon>
    </lineage>
</organism>
<name>A0ABX0KEE8_9PROT</name>
<dbReference type="InterPro" id="IPR015126">
    <property type="entry name" value="Mu_I-gamma"/>
</dbReference>
<dbReference type="Gene3D" id="1.10.10.60">
    <property type="entry name" value="Homeodomain-like"/>
    <property type="match status" value="2"/>
</dbReference>